<evidence type="ECO:0000256" key="3">
    <source>
        <dbReference type="ARBA" id="ARBA00022448"/>
    </source>
</evidence>
<keyword evidence="12 17" id="KW-0175">Coiled coil</keyword>
<evidence type="ECO:0000259" key="18">
    <source>
        <dbReference type="PROSITE" id="PS50115"/>
    </source>
</evidence>
<evidence type="ECO:0000256" key="6">
    <source>
        <dbReference type="ARBA" id="ARBA00022723"/>
    </source>
</evidence>
<evidence type="ECO:0000256" key="11">
    <source>
        <dbReference type="ARBA" id="ARBA00023034"/>
    </source>
</evidence>
<accession>A0A3Q3WNT5</accession>
<keyword evidence="9" id="KW-0931">ER-Golgi transport</keyword>
<keyword evidence="20" id="KW-1185">Reference proteome</keyword>
<evidence type="ECO:0000313" key="20">
    <source>
        <dbReference type="Proteomes" id="UP000261620"/>
    </source>
</evidence>
<evidence type="ECO:0000256" key="15">
    <source>
        <dbReference type="ARBA" id="ARBA00043100"/>
    </source>
</evidence>
<name>A0A3Q3WNT5_MOLML</name>
<keyword evidence="6" id="KW-0479">Metal-binding</keyword>
<dbReference type="GO" id="GO:0005096">
    <property type="term" value="F:GTPase activator activity"/>
    <property type="evidence" value="ECO:0007669"/>
    <property type="project" value="UniProtKB-KW"/>
</dbReference>
<dbReference type="Proteomes" id="UP000261620">
    <property type="component" value="Unplaced"/>
</dbReference>
<keyword evidence="8" id="KW-0862">Zinc</keyword>
<dbReference type="GO" id="GO:0015031">
    <property type="term" value="P:protein transport"/>
    <property type="evidence" value="ECO:0007669"/>
    <property type="project" value="UniProtKB-KW"/>
</dbReference>
<feature type="domain" description="Arf-GAP" evidence="18">
    <location>
        <begin position="11"/>
        <end position="88"/>
    </location>
</feature>
<dbReference type="SUPFAM" id="SSF57863">
    <property type="entry name" value="ArfGap/RecO-like zinc finger"/>
    <property type="match status" value="1"/>
</dbReference>
<evidence type="ECO:0000256" key="4">
    <source>
        <dbReference type="ARBA" id="ARBA00022468"/>
    </source>
</evidence>
<dbReference type="PROSITE" id="PS50115">
    <property type="entry name" value="ARFGAP"/>
    <property type="match status" value="1"/>
</dbReference>
<sequence length="393" mass="43104">MATEPNKTEILTIFKRLRSVPTNKACFDCAAKNPSWASIPYGVFLCIDCSGIHRSLGVHLSFIRSTELDSNWNWFQLRCMQVGGNANALGAKKGLGAQKVSSKSFSEVEKQAQVAEKLREEQATEAKKQVEESIVASMRLAYKELEIDRKMEEKKLKNLEGKKREQAERLGMGLGTRSTVSHSVMSEMQVIEQESPVGAKSSSRSKLDMFDEPGFTSGPPKYKDNPFTVGDGFGSRWDTEGGTASFTSSWALEKEEPKEEVTISSIQPIGERYLPTSAQRHVRSTELLCSSEARQKFANAKAISSDMFFGRESSAEYDAKTRLESMSGSTSISSADLFGDGTDHKGRASGFDSVLPSGPDIAQFKQGVKTVAGKMAVLANGVMNTIQDRYGSY</sequence>
<evidence type="ECO:0000313" key="19">
    <source>
        <dbReference type="Ensembl" id="ENSMMOP00000010624.1"/>
    </source>
</evidence>
<dbReference type="PANTHER" id="PTHR45686">
    <property type="entry name" value="ADP-RIBOSYLATION FACTOR GTPASE ACTIVATING PROTEIN 3, ISOFORM H-RELATED"/>
    <property type="match status" value="1"/>
</dbReference>
<protein>
    <recommendedName>
        <fullName evidence="14">ADP-ribosylation factor GTPase-activating protein 2</fullName>
    </recommendedName>
    <alternativeName>
        <fullName evidence="15">Zinc finger protein 289</fullName>
    </alternativeName>
</protein>
<dbReference type="AlphaFoldDB" id="A0A3Q3WNT5"/>
<evidence type="ECO:0000256" key="2">
    <source>
        <dbReference type="ARBA" id="ARBA00004496"/>
    </source>
</evidence>
<keyword evidence="4" id="KW-0343">GTPase activation</keyword>
<evidence type="ECO:0000256" key="10">
    <source>
        <dbReference type="ARBA" id="ARBA00022927"/>
    </source>
</evidence>
<reference evidence="19" key="2">
    <citation type="submission" date="2025-09" db="UniProtKB">
        <authorList>
            <consortium name="Ensembl"/>
        </authorList>
    </citation>
    <scope>IDENTIFICATION</scope>
</reference>
<dbReference type="Gene3D" id="1.10.220.150">
    <property type="entry name" value="Arf GTPase activating protein"/>
    <property type="match status" value="1"/>
</dbReference>
<keyword evidence="7 16" id="KW-0863">Zinc-finger</keyword>
<dbReference type="Pfam" id="PF01412">
    <property type="entry name" value="ArfGap"/>
    <property type="match status" value="1"/>
</dbReference>
<dbReference type="Ensembl" id="ENSMMOT00000010807.1">
    <property type="protein sequence ID" value="ENSMMOP00000010624.1"/>
    <property type="gene ID" value="ENSMMOG00000008194.1"/>
</dbReference>
<dbReference type="GO" id="GO:0008270">
    <property type="term" value="F:zinc ion binding"/>
    <property type="evidence" value="ECO:0007669"/>
    <property type="project" value="UniProtKB-KW"/>
</dbReference>
<keyword evidence="11" id="KW-0333">Golgi apparatus</keyword>
<proteinExistence type="predicted"/>
<organism evidence="19 20">
    <name type="scientific">Mola mola</name>
    <name type="common">Ocean sunfish</name>
    <name type="synonym">Tetraodon mola</name>
    <dbReference type="NCBI Taxonomy" id="94237"/>
    <lineage>
        <taxon>Eukaryota</taxon>
        <taxon>Metazoa</taxon>
        <taxon>Chordata</taxon>
        <taxon>Craniata</taxon>
        <taxon>Vertebrata</taxon>
        <taxon>Euteleostomi</taxon>
        <taxon>Actinopterygii</taxon>
        <taxon>Neopterygii</taxon>
        <taxon>Teleostei</taxon>
        <taxon>Neoteleostei</taxon>
        <taxon>Acanthomorphata</taxon>
        <taxon>Eupercaria</taxon>
        <taxon>Tetraodontiformes</taxon>
        <taxon>Molidae</taxon>
        <taxon>Mola</taxon>
    </lineage>
</organism>
<dbReference type="SMART" id="SM00105">
    <property type="entry name" value="ArfGap"/>
    <property type="match status" value="1"/>
</dbReference>
<evidence type="ECO:0000256" key="7">
    <source>
        <dbReference type="ARBA" id="ARBA00022771"/>
    </source>
</evidence>
<evidence type="ECO:0000256" key="5">
    <source>
        <dbReference type="ARBA" id="ARBA00022490"/>
    </source>
</evidence>
<comment type="subcellular location">
    <subcellularLocation>
        <location evidence="2">Cytoplasm</location>
    </subcellularLocation>
    <subcellularLocation>
        <location evidence="1">Golgi apparatus membrane</location>
        <topology evidence="1">Peripheral membrane protein</topology>
        <orientation evidence="1">Cytoplasmic side</orientation>
    </subcellularLocation>
</comment>
<evidence type="ECO:0000256" key="17">
    <source>
        <dbReference type="SAM" id="Coils"/>
    </source>
</evidence>
<dbReference type="PRINTS" id="PR00405">
    <property type="entry name" value="REVINTRACTNG"/>
</dbReference>
<dbReference type="InterPro" id="IPR001164">
    <property type="entry name" value="ArfGAP_dom"/>
</dbReference>
<evidence type="ECO:0000256" key="8">
    <source>
        <dbReference type="ARBA" id="ARBA00022833"/>
    </source>
</evidence>
<keyword evidence="10" id="KW-0653">Protein transport</keyword>
<feature type="coiled-coil region" evidence="17">
    <location>
        <begin position="135"/>
        <end position="169"/>
    </location>
</feature>
<dbReference type="GO" id="GO:0048205">
    <property type="term" value="P:COPI coating of Golgi vesicle"/>
    <property type="evidence" value="ECO:0007669"/>
    <property type="project" value="TreeGrafter"/>
</dbReference>
<evidence type="ECO:0000256" key="13">
    <source>
        <dbReference type="ARBA" id="ARBA00023136"/>
    </source>
</evidence>
<keyword evidence="13" id="KW-0472">Membrane</keyword>
<evidence type="ECO:0000256" key="1">
    <source>
        <dbReference type="ARBA" id="ARBA00004255"/>
    </source>
</evidence>
<dbReference type="PANTHER" id="PTHR45686:SF10">
    <property type="entry name" value="ADP-RIBOSYLATION FACTOR GTPASE-ACTIVATING PROTEIN 2"/>
    <property type="match status" value="1"/>
</dbReference>
<dbReference type="InterPro" id="IPR037278">
    <property type="entry name" value="ARFGAP/RecO"/>
</dbReference>
<evidence type="ECO:0000256" key="12">
    <source>
        <dbReference type="ARBA" id="ARBA00023054"/>
    </source>
</evidence>
<evidence type="ECO:0000256" key="16">
    <source>
        <dbReference type="PROSITE-ProRule" id="PRU00288"/>
    </source>
</evidence>
<dbReference type="GO" id="GO:0000139">
    <property type="term" value="C:Golgi membrane"/>
    <property type="evidence" value="ECO:0007669"/>
    <property type="project" value="UniProtKB-SubCell"/>
</dbReference>
<evidence type="ECO:0000256" key="9">
    <source>
        <dbReference type="ARBA" id="ARBA00022892"/>
    </source>
</evidence>
<keyword evidence="5" id="KW-0963">Cytoplasm</keyword>
<keyword evidence="3" id="KW-0813">Transport</keyword>
<dbReference type="InterPro" id="IPR038508">
    <property type="entry name" value="ArfGAP_dom_sf"/>
</dbReference>
<reference evidence="19" key="1">
    <citation type="submission" date="2025-08" db="UniProtKB">
        <authorList>
            <consortium name="Ensembl"/>
        </authorList>
    </citation>
    <scope>IDENTIFICATION</scope>
</reference>
<evidence type="ECO:0000256" key="14">
    <source>
        <dbReference type="ARBA" id="ARBA00039244"/>
    </source>
</evidence>